<dbReference type="RefSeq" id="WP_188541994.1">
    <property type="nucleotide sequence ID" value="NZ_BMFT01000004.1"/>
</dbReference>
<dbReference type="Proteomes" id="UP000659344">
    <property type="component" value="Unassembled WGS sequence"/>
</dbReference>
<accession>A0ABQ1YSV2</accession>
<dbReference type="CDD" id="cd14748">
    <property type="entry name" value="PBP2_UgpB"/>
    <property type="match status" value="1"/>
</dbReference>
<evidence type="ECO:0000256" key="1">
    <source>
        <dbReference type="SAM" id="SignalP"/>
    </source>
</evidence>
<comment type="caution">
    <text evidence="2">The sequence shown here is derived from an EMBL/GenBank/DDBJ whole genome shotgun (WGS) entry which is preliminary data.</text>
</comment>
<gene>
    <name evidence="2" type="ORF">GCM10008013_43610</name>
</gene>
<feature type="signal peptide" evidence="1">
    <location>
        <begin position="1"/>
        <end position="19"/>
    </location>
</feature>
<dbReference type="Pfam" id="PF13416">
    <property type="entry name" value="SBP_bac_8"/>
    <property type="match status" value="1"/>
</dbReference>
<protein>
    <submittedName>
        <fullName evidence="2">ABC transporter substrate-binding protein</fullName>
    </submittedName>
</protein>
<evidence type="ECO:0000313" key="3">
    <source>
        <dbReference type="Proteomes" id="UP000659344"/>
    </source>
</evidence>
<dbReference type="PANTHER" id="PTHR43649:SF30">
    <property type="entry name" value="ABC TRANSPORTER SUBSTRATE-BINDING PROTEIN"/>
    <property type="match status" value="1"/>
</dbReference>
<name>A0ABQ1YSV2_9BACL</name>
<dbReference type="SUPFAM" id="SSF53850">
    <property type="entry name" value="Periplasmic binding protein-like II"/>
    <property type="match status" value="1"/>
</dbReference>
<organism evidence="2 3">
    <name type="scientific">Paenibacillus segetis</name>
    <dbReference type="NCBI Taxonomy" id="1325360"/>
    <lineage>
        <taxon>Bacteria</taxon>
        <taxon>Bacillati</taxon>
        <taxon>Bacillota</taxon>
        <taxon>Bacilli</taxon>
        <taxon>Bacillales</taxon>
        <taxon>Paenibacillaceae</taxon>
        <taxon>Paenibacillus</taxon>
    </lineage>
</organism>
<proteinExistence type="predicted"/>
<dbReference type="PROSITE" id="PS51257">
    <property type="entry name" value="PROKAR_LIPOPROTEIN"/>
    <property type="match status" value="1"/>
</dbReference>
<reference evidence="3" key="1">
    <citation type="journal article" date="2019" name="Int. J. Syst. Evol. Microbiol.">
        <title>The Global Catalogue of Microorganisms (GCM) 10K type strain sequencing project: providing services to taxonomists for standard genome sequencing and annotation.</title>
        <authorList>
            <consortium name="The Broad Institute Genomics Platform"/>
            <consortium name="The Broad Institute Genome Sequencing Center for Infectious Disease"/>
            <person name="Wu L."/>
            <person name="Ma J."/>
        </authorList>
    </citation>
    <scope>NUCLEOTIDE SEQUENCE [LARGE SCALE GENOMIC DNA]</scope>
    <source>
        <strain evidence="3">CGMCC 1.12769</strain>
    </source>
</reference>
<dbReference type="Gene3D" id="3.40.190.10">
    <property type="entry name" value="Periplasmic binding protein-like II"/>
    <property type="match status" value="2"/>
</dbReference>
<keyword evidence="3" id="KW-1185">Reference proteome</keyword>
<dbReference type="InterPro" id="IPR050490">
    <property type="entry name" value="Bact_solute-bd_prot1"/>
</dbReference>
<dbReference type="PANTHER" id="PTHR43649">
    <property type="entry name" value="ARABINOSE-BINDING PROTEIN-RELATED"/>
    <property type="match status" value="1"/>
</dbReference>
<feature type="chain" id="PRO_5046258256" evidence="1">
    <location>
        <begin position="20"/>
        <end position="438"/>
    </location>
</feature>
<dbReference type="InterPro" id="IPR006059">
    <property type="entry name" value="SBP"/>
</dbReference>
<keyword evidence="1" id="KW-0732">Signal</keyword>
<dbReference type="EMBL" id="BMFT01000004">
    <property type="protein sequence ID" value="GGH36622.1"/>
    <property type="molecule type" value="Genomic_DNA"/>
</dbReference>
<sequence>MKKSFKLGTLCILMSVLLAACGGGGNTADSGTEGSNANANGASNEKVSFEFWYGLPSVFATSFEQLVQDFNASHPNIEVVPVNNGDVATNALKLQAALIAGNQPAVSLMDMSQMGQFAGSLQDLNAYYPQESIAKFNDNLLKNSYVEDKFIAVPFNRSVSLLFYNKGMFEKAGISEAPKTWDELHATAKKLSDKANNVYGFATAADMIFLENAIYSEGGTIISPDNKTMEINSPAGQKVIQMLQDMVKDGSANIPTGDKMNAMTQLSTDFASGKLAMIPMSSAAMTSILKSVEGRMDVGVTFLPAGTQNAVAATGSNLVMFSKSSEEQKTAAGQFLQWMTEKDNIAFLSKSTGYVPVTQEAVDTETIQQLWKETPVFRVPYDELQYAHPRPIVKNYAEMNAKIEDEVTKALLDLSITPAEALQAASDQAQSVLDASNK</sequence>
<evidence type="ECO:0000313" key="2">
    <source>
        <dbReference type="EMBL" id="GGH36622.1"/>
    </source>
</evidence>